<keyword evidence="7 9" id="KW-0472">Membrane</keyword>
<reference evidence="10 11" key="1">
    <citation type="submission" date="2015-08" db="EMBL/GenBank/DDBJ databases">
        <title>Genomes of Isolates from Cabo Rojo, PR.</title>
        <authorList>
            <person name="Sanchez-Nieves R.L."/>
            <person name="Montalvo-Rodriguez R."/>
        </authorList>
    </citation>
    <scope>NUCLEOTIDE SEQUENCE [LARGE SCALE GENOMIC DNA]</scope>
    <source>
        <strain evidence="10 11">5</strain>
    </source>
</reference>
<dbReference type="CDD" id="cd06582">
    <property type="entry name" value="TM_PBP1_LivH_like"/>
    <property type="match status" value="1"/>
</dbReference>
<protein>
    <recommendedName>
        <fullName evidence="12">Branched-chain amino acid ABC transporter permease</fullName>
    </recommendedName>
</protein>
<evidence type="ECO:0000256" key="1">
    <source>
        <dbReference type="ARBA" id="ARBA00004651"/>
    </source>
</evidence>
<dbReference type="PATRIC" id="fig|1705389.3.peg.1083"/>
<dbReference type="GO" id="GO:0005886">
    <property type="term" value="C:plasma membrane"/>
    <property type="evidence" value="ECO:0007669"/>
    <property type="project" value="UniProtKB-SubCell"/>
</dbReference>
<comment type="caution">
    <text evidence="10">The sequence shown here is derived from an EMBL/GenBank/DDBJ whole genome shotgun (WGS) entry which is preliminary data.</text>
</comment>
<evidence type="ECO:0008006" key="12">
    <source>
        <dbReference type="Google" id="ProtNLM"/>
    </source>
</evidence>
<comment type="similarity">
    <text evidence="8">Belongs to the binding-protein-dependent transport system permease family. LivHM subfamily.</text>
</comment>
<feature type="transmembrane region" description="Helical" evidence="9">
    <location>
        <begin position="12"/>
        <end position="32"/>
    </location>
</feature>
<keyword evidence="6 9" id="KW-1133">Transmembrane helix</keyword>
<feature type="transmembrane region" description="Helical" evidence="9">
    <location>
        <begin position="44"/>
        <end position="62"/>
    </location>
</feature>
<dbReference type="Pfam" id="PF02653">
    <property type="entry name" value="BPD_transp_2"/>
    <property type="match status" value="1"/>
</dbReference>
<dbReference type="EMBL" id="LIST01000001">
    <property type="protein sequence ID" value="KOX98046.1"/>
    <property type="molecule type" value="Genomic_DNA"/>
</dbReference>
<organism evidence="10 11">
    <name type="scientific">Halorubrum tropicale</name>
    <dbReference type="NCBI Taxonomy" id="1765655"/>
    <lineage>
        <taxon>Archaea</taxon>
        <taxon>Methanobacteriati</taxon>
        <taxon>Methanobacteriota</taxon>
        <taxon>Stenosarchaea group</taxon>
        <taxon>Halobacteria</taxon>
        <taxon>Halobacteriales</taxon>
        <taxon>Haloferacaceae</taxon>
        <taxon>Halorubrum</taxon>
    </lineage>
</organism>
<dbReference type="STRING" id="1765655.AMR74_03865"/>
<dbReference type="PANTHER" id="PTHR11795:SF451">
    <property type="entry name" value="ABC TRANSPORTER PERMEASE PROTEIN"/>
    <property type="match status" value="1"/>
</dbReference>
<dbReference type="GO" id="GO:0006865">
    <property type="term" value="P:amino acid transport"/>
    <property type="evidence" value="ECO:0007669"/>
    <property type="project" value="UniProtKB-KW"/>
</dbReference>
<evidence type="ECO:0000256" key="4">
    <source>
        <dbReference type="ARBA" id="ARBA00022692"/>
    </source>
</evidence>
<evidence type="ECO:0000256" key="2">
    <source>
        <dbReference type="ARBA" id="ARBA00022448"/>
    </source>
</evidence>
<feature type="transmembrane region" description="Helical" evidence="9">
    <location>
        <begin position="68"/>
        <end position="86"/>
    </location>
</feature>
<feature type="transmembrane region" description="Helical" evidence="9">
    <location>
        <begin position="288"/>
        <end position="309"/>
    </location>
</feature>
<evidence type="ECO:0000313" key="11">
    <source>
        <dbReference type="Proteomes" id="UP000037747"/>
    </source>
</evidence>
<keyword evidence="11" id="KW-1185">Reference proteome</keyword>
<gene>
    <name evidence="10" type="ORF">AMR74_03865</name>
</gene>
<evidence type="ECO:0000256" key="6">
    <source>
        <dbReference type="ARBA" id="ARBA00022989"/>
    </source>
</evidence>
<evidence type="ECO:0000256" key="9">
    <source>
        <dbReference type="SAM" id="Phobius"/>
    </source>
</evidence>
<evidence type="ECO:0000313" key="10">
    <source>
        <dbReference type="EMBL" id="KOX98046.1"/>
    </source>
</evidence>
<feature type="transmembrane region" description="Helical" evidence="9">
    <location>
        <begin position="198"/>
        <end position="217"/>
    </location>
</feature>
<evidence type="ECO:0000256" key="5">
    <source>
        <dbReference type="ARBA" id="ARBA00022970"/>
    </source>
</evidence>
<evidence type="ECO:0000256" key="7">
    <source>
        <dbReference type="ARBA" id="ARBA00023136"/>
    </source>
</evidence>
<dbReference type="AlphaFoldDB" id="A0A0N0BSE3"/>
<keyword evidence="3" id="KW-1003">Cell membrane</keyword>
<comment type="subcellular location">
    <subcellularLocation>
        <location evidence="1">Cell membrane</location>
        <topology evidence="1">Multi-pass membrane protein</topology>
    </subcellularLocation>
</comment>
<dbReference type="InterPro" id="IPR001851">
    <property type="entry name" value="ABC_transp_permease"/>
</dbReference>
<proteinExistence type="inferred from homology"/>
<feature type="transmembrane region" description="Helical" evidence="9">
    <location>
        <begin position="98"/>
        <end position="121"/>
    </location>
</feature>
<name>A0A0N0BSE3_9EURY</name>
<evidence type="ECO:0000256" key="8">
    <source>
        <dbReference type="ARBA" id="ARBA00037998"/>
    </source>
</evidence>
<evidence type="ECO:0000256" key="3">
    <source>
        <dbReference type="ARBA" id="ARBA00022475"/>
    </source>
</evidence>
<dbReference type="InterPro" id="IPR052157">
    <property type="entry name" value="BCAA_transport_permease"/>
</dbReference>
<keyword evidence="5" id="KW-0029">Amino-acid transport</keyword>
<sequence length="317" mass="32701">MVNWVTFIDISLSGLGLGALYALVAMGFSLIYKVTGVLNFAQGQIAMVGAYGVVIFGTATVLPAAIPAWTAVLVTVLLGLVLGLVLERVVFRQFIGEPVLSVIIVTLALGSILEGVVFFLYGQNAQAYPSALTFGGQLSLPLGTSIQAAYAVAVAIALVVVAVLMLFFRETVTGSILRASASDEQAAMVLGVSIERTIALAWTLSIAITAIGGILLATSSGGAAVSIENTGIIIFAAVVLGGLDSIPGAFIGSIVVGVLQELGSYYLVGGTAVYVPFTDVQANFGAGFGEILPLILLLVVILVKPYGLFGTERIERL</sequence>
<feature type="transmembrane region" description="Helical" evidence="9">
    <location>
        <begin position="250"/>
        <end position="268"/>
    </location>
</feature>
<dbReference type="OrthoDB" id="43815at2157"/>
<dbReference type="RefSeq" id="WP_053770729.1">
    <property type="nucleotide sequence ID" value="NZ_LIST01000001.1"/>
</dbReference>
<feature type="transmembrane region" description="Helical" evidence="9">
    <location>
        <begin position="148"/>
        <end position="168"/>
    </location>
</feature>
<dbReference type="PANTHER" id="PTHR11795">
    <property type="entry name" value="BRANCHED-CHAIN AMINO ACID TRANSPORT SYSTEM PERMEASE PROTEIN LIVH"/>
    <property type="match status" value="1"/>
</dbReference>
<keyword evidence="2" id="KW-0813">Transport</keyword>
<accession>A0A0N0BSE3</accession>
<feature type="transmembrane region" description="Helical" evidence="9">
    <location>
        <begin position="223"/>
        <end position="243"/>
    </location>
</feature>
<keyword evidence="4 9" id="KW-0812">Transmembrane</keyword>
<dbReference type="GO" id="GO:0022857">
    <property type="term" value="F:transmembrane transporter activity"/>
    <property type="evidence" value="ECO:0007669"/>
    <property type="project" value="InterPro"/>
</dbReference>
<dbReference type="Proteomes" id="UP000037747">
    <property type="component" value="Unassembled WGS sequence"/>
</dbReference>